<dbReference type="PROSITE" id="PS00455">
    <property type="entry name" value="AMP_BINDING"/>
    <property type="match status" value="1"/>
</dbReference>
<dbReference type="Gene3D" id="3.30.300.30">
    <property type="match status" value="1"/>
</dbReference>
<evidence type="ECO:0000313" key="5">
    <source>
        <dbReference type="EMBL" id="MCM2534293.1"/>
    </source>
</evidence>
<organism evidence="5 6">
    <name type="scientific">Neobacillus pocheonensis</name>
    <dbReference type="NCBI Taxonomy" id="363869"/>
    <lineage>
        <taxon>Bacteria</taxon>
        <taxon>Bacillati</taxon>
        <taxon>Bacillota</taxon>
        <taxon>Bacilli</taxon>
        <taxon>Bacillales</taxon>
        <taxon>Bacillaceae</taxon>
        <taxon>Neobacillus</taxon>
    </lineage>
</organism>
<reference evidence="5 6" key="1">
    <citation type="submission" date="2022-06" db="EMBL/GenBank/DDBJ databases">
        <authorList>
            <person name="Jeon C.O."/>
        </authorList>
    </citation>
    <scope>NUCLEOTIDE SEQUENCE [LARGE SCALE GENOMIC DNA]</scope>
    <source>
        <strain evidence="5 6">KCTC 13943</strain>
    </source>
</reference>
<dbReference type="Proteomes" id="UP001523262">
    <property type="component" value="Unassembled WGS sequence"/>
</dbReference>
<dbReference type="InterPro" id="IPR020845">
    <property type="entry name" value="AMP-binding_CS"/>
</dbReference>
<evidence type="ECO:0000256" key="2">
    <source>
        <dbReference type="ARBA" id="ARBA00022598"/>
    </source>
</evidence>
<keyword evidence="2" id="KW-0436">Ligase</keyword>
<evidence type="ECO:0000313" key="6">
    <source>
        <dbReference type="Proteomes" id="UP001523262"/>
    </source>
</evidence>
<dbReference type="Pfam" id="PF00501">
    <property type="entry name" value="AMP-binding"/>
    <property type="match status" value="1"/>
</dbReference>
<dbReference type="Gene3D" id="3.40.50.12780">
    <property type="entry name" value="N-terminal domain of ligase-like"/>
    <property type="match status" value="1"/>
</dbReference>
<dbReference type="InterPro" id="IPR025110">
    <property type="entry name" value="AMP-bd_C"/>
</dbReference>
<comment type="caution">
    <text evidence="5">The sequence shown here is derived from an EMBL/GenBank/DDBJ whole genome shotgun (WGS) entry which is preliminary data.</text>
</comment>
<gene>
    <name evidence="5" type="ORF">NDK43_20480</name>
</gene>
<dbReference type="InterPro" id="IPR042099">
    <property type="entry name" value="ANL_N_sf"/>
</dbReference>
<evidence type="ECO:0000259" key="3">
    <source>
        <dbReference type="Pfam" id="PF00501"/>
    </source>
</evidence>
<dbReference type="PANTHER" id="PTHR43201:SF5">
    <property type="entry name" value="MEDIUM-CHAIN ACYL-COA LIGASE ACSF2, MITOCHONDRIAL"/>
    <property type="match status" value="1"/>
</dbReference>
<feature type="domain" description="AMP-binding enzyme C-terminal" evidence="4">
    <location>
        <begin position="279"/>
        <end position="354"/>
    </location>
</feature>
<keyword evidence="6" id="KW-1185">Reference proteome</keyword>
<name>A0ABT0WFG9_9BACI</name>
<dbReference type="InterPro" id="IPR045851">
    <property type="entry name" value="AMP-bd_C_sf"/>
</dbReference>
<evidence type="ECO:0000256" key="1">
    <source>
        <dbReference type="ARBA" id="ARBA00006432"/>
    </source>
</evidence>
<dbReference type="SUPFAM" id="SSF56801">
    <property type="entry name" value="Acetyl-CoA synthetase-like"/>
    <property type="match status" value="1"/>
</dbReference>
<dbReference type="EMBL" id="JAMQCR010000002">
    <property type="protein sequence ID" value="MCM2534293.1"/>
    <property type="molecule type" value="Genomic_DNA"/>
</dbReference>
<dbReference type="PANTHER" id="PTHR43201">
    <property type="entry name" value="ACYL-COA SYNTHETASE"/>
    <property type="match status" value="1"/>
</dbReference>
<proteinExistence type="inferred from homology"/>
<comment type="similarity">
    <text evidence="1">Belongs to the ATP-dependent AMP-binding enzyme family.</text>
</comment>
<dbReference type="InterPro" id="IPR000873">
    <property type="entry name" value="AMP-dep_synth/lig_dom"/>
</dbReference>
<sequence length="368" mass="41165">MSQDSPELLFRDVQLEDISFLLFTSGTTGRPKGVCITHANLVANQYQGFEASKMVLGKGDHCNLGFAPLYHVMGLYNLVEAIMIGARNYLIDNFDLDYILKMIRLHRPTIFYGSPTMYVALLNHPDLQKDDLKCLQYCLCGSAPLPIEVIKQFEKTAEAPILEVYGLSEATSGVTKNPTVGIRKVGSIGIPLPSAEVKIVDIATGTIEMPIGEPGEIIIKSPQVMKGYWKNPEETEKTIRDGWLHTGDIGKMDSDGYFYIVGRKKELIITGGFNVYPAEVEDVIYQHPAVLEACVYGVPDPYRGETIKVAIVVKKGAVLTGEEIQDWCRERLTRYKVPRIVEFRESLPKTAVGKILRRHLQEEEVQKN</sequence>
<feature type="domain" description="AMP-dependent synthetase/ligase" evidence="3">
    <location>
        <begin position="13"/>
        <end position="229"/>
    </location>
</feature>
<protein>
    <submittedName>
        <fullName evidence="5">AMP-binding protein</fullName>
    </submittedName>
</protein>
<dbReference type="Pfam" id="PF13193">
    <property type="entry name" value="AMP-binding_C"/>
    <property type="match status" value="1"/>
</dbReference>
<accession>A0ABT0WFG9</accession>
<evidence type="ECO:0000259" key="4">
    <source>
        <dbReference type="Pfam" id="PF13193"/>
    </source>
</evidence>